<feature type="domain" description="Phage tail tape measure protein" evidence="4">
    <location>
        <begin position="151"/>
        <end position="353"/>
    </location>
</feature>
<dbReference type="Pfam" id="PF10145">
    <property type="entry name" value="PhageMin_Tail"/>
    <property type="match status" value="1"/>
</dbReference>
<dbReference type="eggNOG" id="COG5412">
    <property type="taxonomic scope" value="Bacteria"/>
</dbReference>
<dbReference type="PANTHER" id="PTHR37813">
    <property type="entry name" value="FELS-2 PROPHAGE PROTEIN"/>
    <property type="match status" value="1"/>
</dbReference>
<dbReference type="eggNOG" id="COG5283">
    <property type="taxonomic scope" value="Bacteria"/>
</dbReference>
<protein>
    <submittedName>
        <fullName evidence="5">Phage tail tape measure protein, TP901 family, core region</fullName>
    </submittedName>
</protein>
<dbReference type="STRING" id="883156.HMPREF9282_01248"/>
<dbReference type="PANTHER" id="PTHR37813:SF1">
    <property type="entry name" value="FELS-2 PROPHAGE PROTEIN"/>
    <property type="match status" value="1"/>
</dbReference>
<dbReference type="EMBL" id="AHAF01000008">
    <property type="protein sequence ID" value="EKU78342.1"/>
    <property type="molecule type" value="Genomic_DNA"/>
</dbReference>
<keyword evidence="6" id="KW-1185">Reference proteome</keyword>
<evidence type="ECO:0000259" key="4">
    <source>
        <dbReference type="Pfam" id="PF10145"/>
    </source>
</evidence>
<keyword evidence="2" id="KW-0175">Coiled coil</keyword>
<feature type="transmembrane region" description="Helical" evidence="3">
    <location>
        <begin position="588"/>
        <end position="611"/>
    </location>
</feature>
<dbReference type="OrthoDB" id="8429573at2"/>
<proteinExistence type="predicted"/>
<dbReference type="Proteomes" id="UP000009891">
    <property type="component" value="Unassembled WGS sequence"/>
</dbReference>
<reference evidence="5 6" key="1">
    <citation type="submission" date="2012-09" db="EMBL/GenBank/DDBJ databases">
        <title>The Genome Sequence of Veillonella ratti ACS-216-V-COL6B.</title>
        <authorList>
            <consortium name="The Broad Institute Genome Sequencing Platform"/>
            <person name="Earl A."/>
            <person name="Ward D."/>
            <person name="Feldgarden M."/>
            <person name="Gevers D."/>
            <person name="Saerens B."/>
            <person name="Vaneechoutte M."/>
            <person name="Walker B."/>
            <person name="Young S.K."/>
            <person name="Zeng Q."/>
            <person name="Gargeya S."/>
            <person name="Fitzgerald M."/>
            <person name="Haas B."/>
            <person name="Abouelleil A."/>
            <person name="Alvarado L."/>
            <person name="Arachchi H.M."/>
            <person name="Berlin A."/>
            <person name="Chapman S.B."/>
            <person name="Goldberg J."/>
            <person name="Griggs A."/>
            <person name="Gujja S."/>
            <person name="Hansen M."/>
            <person name="Howarth C."/>
            <person name="Imamovic A."/>
            <person name="Larimer J."/>
            <person name="McCowen C."/>
            <person name="Montmayeur A."/>
            <person name="Murphy C."/>
            <person name="Neiman D."/>
            <person name="Pearson M."/>
            <person name="Priest M."/>
            <person name="Roberts A."/>
            <person name="Saif S."/>
            <person name="Shea T."/>
            <person name="Sisk P."/>
            <person name="Sykes S."/>
            <person name="Wortman J."/>
            <person name="Nusbaum C."/>
            <person name="Birren B."/>
        </authorList>
    </citation>
    <scope>NUCLEOTIDE SEQUENCE [LARGE SCALE GENOMIC DNA]</scope>
    <source>
        <strain evidence="5 6">ACS-216-V-Col6b</strain>
    </source>
</reference>
<sequence length="865" mass="91156">MAKTYTTQFNITANTAGSFKAAFSNAAKTMRQTQTYAKSLQKEMDNLKQAYKYGKVDAVNYTKSMDNLTKAYERQQRAAKALSNVEKTQALRANVENVRDKAGGMAIKAGAAAVATLGFPIKEAMAFEDVMADVRKVVDFDTPEQFKQMGEDIKQMSTVLPMSAEGIAQIVAAGGQAGIAREDLKAFATDAVKMGVAFDMSAEEAGQTMAEWRTAFKMTQPEVVSLADKVNYLSNTTAASSAKISDIVSRVGPLGAVGGLASGEIAALGATMAAAGTESEVAATGIQKIILAMTTGEGATKSQAAAFSALGLDAVEMAKRMQTDASGALQDVFTRLSQLDKYQQAAVLKDLFGAEGIKAIAPLLTNLDALRNNLATVADQSKYANSMQAEFDTRMQTTSNSLQLAKNAFNNLGITIGTALLPPAKELLDSLMPMIQGAANWAKEHQTLTAVVVGGVGGLLATVAAVSGLTWAVTSVLAPILKAKEAWQAYKAAQLLSTTATNTHTLASMRNAIATKATGIAAKVSAMGHAAYNLALATGSKLMSVGRLVAYHGAVLATSVATKAAAAGQFLYNGAMVIGRGLMSAGRVVAYSAAMAAVRGVTMAWTGAQWLLNAAMLANPIGLVIAGIAGLIAVGYLLVTNWDTIKEWFVLLWNDPKAAMDKFCSGIKDSLGEAGNWVMEKWQGIKDFLANPIEGTINIVKNMINGDEGGGVEKKNAKGGIYGKGAFTTWFAEDSAEAAIPLDGKPRSISLWHKAGQMLGILPENSNEGTRAKGNNQSYQPRAVRYLAPQMAGQSAPTVKAPRMMENATSSNSEIAINPSFEFNITITGNATEAESKNIAATIKREVLKVLDEIKRKEARVAYGN</sequence>
<keyword evidence="3" id="KW-0472">Membrane</keyword>
<keyword evidence="1" id="KW-1188">Viral release from host cell</keyword>
<feature type="transmembrane region" description="Helical" evidence="3">
    <location>
        <begin position="448"/>
        <end position="481"/>
    </location>
</feature>
<evidence type="ECO:0000313" key="5">
    <source>
        <dbReference type="EMBL" id="EKU78342.1"/>
    </source>
</evidence>
<comment type="caution">
    <text evidence="5">The sequence shown here is derived from an EMBL/GenBank/DDBJ whole genome shotgun (WGS) entry which is preliminary data.</text>
</comment>
<dbReference type="PATRIC" id="fig|883156.3.peg.1213"/>
<dbReference type="RefSeq" id="WP_006556135.1">
    <property type="nucleotide sequence ID" value="NZ_JH992937.1"/>
</dbReference>
<evidence type="ECO:0000256" key="1">
    <source>
        <dbReference type="ARBA" id="ARBA00022612"/>
    </source>
</evidence>
<organism evidence="5 6">
    <name type="scientific">Veillonella seminalis ACS-216-V-Col6b</name>
    <dbReference type="NCBI Taxonomy" id="883156"/>
    <lineage>
        <taxon>Bacteria</taxon>
        <taxon>Bacillati</taxon>
        <taxon>Bacillota</taxon>
        <taxon>Negativicutes</taxon>
        <taxon>Veillonellales</taxon>
        <taxon>Veillonellaceae</taxon>
        <taxon>Veillonella</taxon>
    </lineage>
</organism>
<name>K9DHT4_9FIRM</name>
<dbReference type="HOGENOM" id="CLU_382573_0_0_9"/>
<evidence type="ECO:0000256" key="2">
    <source>
        <dbReference type="SAM" id="Coils"/>
    </source>
</evidence>
<evidence type="ECO:0000256" key="3">
    <source>
        <dbReference type="SAM" id="Phobius"/>
    </source>
</evidence>
<keyword evidence="3" id="KW-0812">Transmembrane</keyword>
<dbReference type="AlphaFoldDB" id="K9DHT4"/>
<gene>
    <name evidence="5" type="ORF">HMPREF9282_01248</name>
</gene>
<feature type="coiled-coil region" evidence="2">
    <location>
        <begin position="30"/>
        <end position="85"/>
    </location>
</feature>
<keyword evidence="3" id="KW-1133">Transmembrane helix</keyword>
<evidence type="ECO:0000313" key="6">
    <source>
        <dbReference type="Proteomes" id="UP000009891"/>
    </source>
</evidence>
<accession>K9DHT4</accession>
<dbReference type="NCBIfam" id="TIGR01760">
    <property type="entry name" value="tape_meas_TP901"/>
    <property type="match status" value="1"/>
</dbReference>
<feature type="transmembrane region" description="Helical" evidence="3">
    <location>
        <begin position="617"/>
        <end position="639"/>
    </location>
</feature>
<dbReference type="InterPro" id="IPR010090">
    <property type="entry name" value="Phage_tape_meas"/>
</dbReference>